<name>A0ABR6ZJU0_9BURK</name>
<feature type="non-terminal residue" evidence="1">
    <location>
        <position position="249"/>
    </location>
</feature>
<keyword evidence="2" id="KW-1185">Reference proteome</keyword>
<protein>
    <submittedName>
        <fullName evidence="1">Uncharacterized protein</fullName>
    </submittedName>
</protein>
<reference evidence="1 2" key="1">
    <citation type="submission" date="2020-08" db="EMBL/GenBank/DDBJ databases">
        <title>Novel species isolated from subtropical streams in China.</title>
        <authorList>
            <person name="Lu H."/>
        </authorList>
    </citation>
    <scope>NUCLEOTIDE SEQUENCE [LARGE SCALE GENOMIC DNA]</scope>
    <source>
        <strain evidence="1 2">NL8W</strain>
    </source>
</reference>
<evidence type="ECO:0000313" key="2">
    <source>
        <dbReference type="Proteomes" id="UP000646911"/>
    </source>
</evidence>
<comment type="caution">
    <text evidence="1">The sequence shown here is derived from an EMBL/GenBank/DDBJ whole genome shotgun (WGS) entry which is preliminary data.</text>
</comment>
<feature type="non-terminal residue" evidence="1">
    <location>
        <position position="1"/>
    </location>
</feature>
<accession>A0ABR6ZJU0</accession>
<evidence type="ECO:0000313" key="1">
    <source>
        <dbReference type="EMBL" id="MBC3911635.1"/>
    </source>
</evidence>
<dbReference type="EMBL" id="JACOFX010000061">
    <property type="protein sequence ID" value="MBC3911635.1"/>
    <property type="molecule type" value="Genomic_DNA"/>
</dbReference>
<organism evidence="1 2">
    <name type="scientific">Undibacterium umbellatum</name>
    <dbReference type="NCBI Taxonomy" id="2762300"/>
    <lineage>
        <taxon>Bacteria</taxon>
        <taxon>Pseudomonadati</taxon>
        <taxon>Pseudomonadota</taxon>
        <taxon>Betaproteobacteria</taxon>
        <taxon>Burkholderiales</taxon>
        <taxon>Oxalobacteraceae</taxon>
        <taxon>Undibacterium</taxon>
    </lineage>
</organism>
<gene>
    <name evidence="1" type="ORF">H8L47_29160</name>
</gene>
<proteinExistence type="predicted"/>
<dbReference type="Proteomes" id="UP000646911">
    <property type="component" value="Unassembled WGS sequence"/>
</dbReference>
<sequence>ENITLVDADTESNTVALANVGAHTGTITIGTAAGAGAAGGFINLDTTVAGNGGLYRIDTTGAAAANIAGVQELSLTAGQIKLVAATIDASAELANVNVRVSTSGAANGAQNIKMGAGNDTVVFDNIQDTRAGLTISDTVAGGAGTGDTLVIDGDLTGAALGDTIALGASEWTNVSGFETIRLVGTSNNAGVAGAGNYRLTLTNELIAANNNAGVLAIVNDNDTANDASNAADTAGTAIESAAVIDARAL</sequence>